<feature type="non-terminal residue" evidence="1">
    <location>
        <position position="1"/>
    </location>
</feature>
<accession>A0A382CD41</accession>
<name>A0A382CD41_9ZZZZ</name>
<dbReference type="AlphaFoldDB" id="A0A382CD41"/>
<evidence type="ECO:0000313" key="1">
    <source>
        <dbReference type="EMBL" id="SVB24058.1"/>
    </source>
</evidence>
<sequence>RRVAPFFGRARVSRKPRFAESPTAKYCARHIYLINQEIGNYAESNIDLDGNNYREAR</sequence>
<gene>
    <name evidence="1" type="ORF">METZ01_LOCUS176912</name>
</gene>
<protein>
    <submittedName>
        <fullName evidence="1">Uncharacterized protein</fullName>
    </submittedName>
</protein>
<dbReference type="EMBL" id="UINC01033963">
    <property type="protein sequence ID" value="SVB24058.1"/>
    <property type="molecule type" value="Genomic_DNA"/>
</dbReference>
<reference evidence="1" key="1">
    <citation type="submission" date="2018-05" db="EMBL/GenBank/DDBJ databases">
        <authorList>
            <person name="Lanie J.A."/>
            <person name="Ng W.-L."/>
            <person name="Kazmierczak K.M."/>
            <person name="Andrzejewski T.M."/>
            <person name="Davidsen T.M."/>
            <person name="Wayne K.J."/>
            <person name="Tettelin H."/>
            <person name="Glass J.I."/>
            <person name="Rusch D."/>
            <person name="Podicherti R."/>
            <person name="Tsui H.-C.T."/>
            <person name="Winkler M.E."/>
        </authorList>
    </citation>
    <scope>NUCLEOTIDE SEQUENCE</scope>
</reference>
<organism evidence="1">
    <name type="scientific">marine metagenome</name>
    <dbReference type="NCBI Taxonomy" id="408172"/>
    <lineage>
        <taxon>unclassified sequences</taxon>
        <taxon>metagenomes</taxon>
        <taxon>ecological metagenomes</taxon>
    </lineage>
</organism>
<proteinExistence type="predicted"/>